<dbReference type="AlphaFoldDB" id="A0A8K0L2P5"/>
<protein>
    <submittedName>
        <fullName evidence="1">Uncharacterized protein</fullName>
    </submittedName>
</protein>
<organism evidence="1 2">
    <name type="scientific">Elsinoe batatas</name>
    <dbReference type="NCBI Taxonomy" id="2601811"/>
    <lineage>
        <taxon>Eukaryota</taxon>
        <taxon>Fungi</taxon>
        <taxon>Dikarya</taxon>
        <taxon>Ascomycota</taxon>
        <taxon>Pezizomycotina</taxon>
        <taxon>Dothideomycetes</taxon>
        <taxon>Dothideomycetidae</taxon>
        <taxon>Myriangiales</taxon>
        <taxon>Elsinoaceae</taxon>
        <taxon>Elsinoe</taxon>
    </lineage>
</organism>
<accession>A0A8K0L2P5</accession>
<name>A0A8K0L2P5_9PEZI</name>
<dbReference type="Proteomes" id="UP000809789">
    <property type="component" value="Unassembled WGS sequence"/>
</dbReference>
<evidence type="ECO:0000313" key="1">
    <source>
        <dbReference type="EMBL" id="KAG8628811.1"/>
    </source>
</evidence>
<comment type="caution">
    <text evidence="1">The sequence shown here is derived from an EMBL/GenBank/DDBJ whole genome shotgun (WGS) entry which is preliminary data.</text>
</comment>
<sequence length="171" mass="19834">MSHLEDRIVRQIAPQLQHLCTNHINSYWKEVYVATKALCLTAAVDGGLALARIRLASHFKGSDFFNKRDILRQLHSLRQRATRANIKLEYVEDGTDDLYVHPMTESPWDFINHDEYLPDYERGWGMDEDIVWAPLIGSMNKTYPFPRYFTPEDVHLDHQSDPDSDVSDADT</sequence>
<proteinExistence type="predicted"/>
<keyword evidence="2" id="KW-1185">Reference proteome</keyword>
<dbReference type="EMBL" id="JAESVG020000003">
    <property type="protein sequence ID" value="KAG8628811.1"/>
    <property type="molecule type" value="Genomic_DNA"/>
</dbReference>
<reference evidence="1" key="1">
    <citation type="submission" date="2021-07" db="EMBL/GenBank/DDBJ databases">
        <title>Elsinoe batatas strain:CRI-CJ2 Genome sequencing and assembly.</title>
        <authorList>
            <person name="Huang L."/>
        </authorList>
    </citation>
    <scope>NUCLEOTIDE SEQUENCE</scope>
    <source>
        <strain evidence="1">CRI-CJ2</strain>
    </source>
</reference>
<evidence type="ECO:0000313" key="2">
    <source>
        <dbReference type="Proteomes" id="UP000809789"/>
    </source>
</evidence>
<gene>
    <name evidence="1" type="ORF">KVT40_002676</name>
</gene>